<evidence type="ECO:0000256" key="1">
    <source>
        <dbReference type="SAM" id="Phobius"/>
    </source>
</evidence>
<keyword evidence="1" id="KW-0472">Membrane</keyword>
<keyword evidence="1" id="KW-0812">Transmembrane</keyword>
<name>A0A2N9EF17_FAGSY</name>
<sequence>MADTSKLTDCKTKSTMVSVDEALQIALSVAQHLPPVTVPLLDALGKVLAEDLGFGVWVLVAMVVYVSVVLVD</sequence>
<feature type="transmembrane region" description="Helical" evidence="1">
    <location>
        <begin position="52"/>
        <end position="71"/>
    </location>
</feature>
<proteinExistence type="predicted"/>
<accession>A0A2N9EF17</accession>
<dbReference type="AlphaFoldDB" id="A0A2N9EF17"/>
<evidence type="ECO:0000313" key="2">
    <source>
        <dbReference type="EMBL" id="SPC73251.1"/>
    </source>
</evidence>
<gene>
    <name evidence="2" type="ORF">FSB_LOCUS1133</name>
</gene>
<organism evidence="2">
    <name type="scientific">Fagus sylvatica</name>
    <name type="common">Beechnut</name>
    <dbReference type="NCBI Taxonomy" id="28930"/>
    <lineage>
        <taxon>Eukaryota</taxon>
        <taxon>Viridiplantae</taxon>
        <taxon>Streptophyta</taxon>
        <taxon>Embryophyta</taxon>
        <taxon>Tracheophyta</taxon>
        <taxon>Spermatophyta</taxon>
        <taxon>Magnoliopsida</taxon>
        <taxon>eudicotyledons</taxon>
        <taxon>Gunneridae</taxon>
        <taxon>Pentapetalae</taxon>
        <taxon>rosids</taxon>
        <taxon>fabids</taxon>
        <taxon>Fagales</taxon>
        <taxon>Fagaceae</taxon>
        <taxon>Fagus</taxon>
    </lineage>
</organism>
<dbReference type="InterPro" id="IPR036135">
    <property type="entry name" value="MoeA_linker/N_sf"/>
</dbReference>
<dbReference type="GO" id="GO:0032324">
    <property type="term" value="P:molybdopterin cofactor biosynthetic process"/>
    <property type="evidence" value="ECO:0007669"/>
    <property type="project" value="InterPro"/>
</dbReference>
<keyword evidence="1" id="KW-1133">Transmembrane helix</keyword>
<protein>
    <submittedName>
        <fullName evidence="2">Uncharacterized protein</fullName>
    </submittedName>
</protein>
<reference evidence="2" key="1">
    <citation type="submission" date="2018-02" db="EMBL/GenBank/DDBJ databases">
        <authorList>
            <person name="Cohen D.B."/>
            <person name="Kent A.D."/>
        </authorList>
    </citation>
    <scope>NUCLEOTIDE SEQUENCE</scope>
</reference>
<dbReference type="SUPFAM" id="SSF63882">
    <property type="entry name" value="MoeA N-terminal region -like"/>
    <property type="match status" value="1"/>
</dbReference>
<dbReference type="EMBL" id="OIVN01000047">
    <property type="protein sequence ID" value="SPC73251.1"/>
    <property type="molecule type" value="Genomic_DNA"/>
</dbReference>